<feature type="compositionally biased region" description="Basic and acidic residues" evidence="2">
    <location>
        <begin position="393"/>
        <end position="421"/>
    </location>
</feature>
<organism evidence="4 5">
    <name type="scientific">Ascaris lumbricoides</name>
    <name type="common">Giant roundworm</name>
    <dbReference type="NCBI Taxonomy" id="6252"/>
    <lineage>
        <taxon>Eukaryota</taxon>
        <taxon>Metazoa</taxon>
        <taxon>Ecdysozoa</taxon>
        <taxon>Nematoda</taxon>
        <taxon>Chromadorea</taxon>
        <taxon>Rhabditida</taxon>
        <taxon>Spirurina</taxon>
        <taxon>Ascaridomorpha</taxon>
        <taxon>Ascaridoidea</taxon>
        <taxon>Ascarididae</taxon>
        <taxon>Ascaris</taxon>
    </lineage>
</organism>
<evidence type="ECO:0000313" key="4">
    <source>
        <dbReference type="Proteomes" id="UP000036681"/>
    </source>
</evidence>
<dbReference type="AlphaFoldDB" id="A0A0M3HRF5"/>
<name>A0A0M3HRF5_ASCLU</name>
<dbReference type="PROSITE" id="PS51670">
    <property type="entry name" value="SHKT"/>
    <property type="match status" value="1"/>
</dbReference>
<protein>
    <submittedName>
        <fullName evidence="5">ShKT domain-containing protein</fullName>
    </submittedName>
</protein>
<feature type="compositionally biased region" description="Low complexity" evidence="2">
    <location>
        <begin position="156"/>
        <end position="169"/>
    </location>
</feature>
<feature type="region of interest" description="Disordered" evidence="2">
    <location>
        <begin position="735"/>
        <end position="776"/>
    </location>
</feature>
<dbReference type="Proteomes" id="UP000036681">
    <property type="component" value="Unplaced"/>
</dbReference>
<evidence type="ECO:0000313" key="5">
    <source>
        <dbReference type="WBParaSite" id="ALUE_0000488401-mRNA-1"/>
    </source>
</evidence>
<feature type="region of interest" description="Disordered" evidence="2">
    <location>
        <begin position="520"/>
        <end position="557"/>
    </location>
</feature>
<feature type="compositionally biased region" description="Low complexity" evidence="2">
    <location>
        <begin position="267"/>
        <end position="281"/>
    </location>
</feature>
<feature type="domain" description="ShKT" evidence="3">
    <location>
        <begin position="966"/>
        <end position="1003"/>
    </location>
</feature>
<sequence length="1011" mass="107381">MNVNFSVRTPQGSIAATNTVSERSRIGTVDGEAVLKLPTTFDTSREEDLVLPVSSNEIREDKEEASDAQISKGVSATSNFGDWVKVFGEANANKTNETLLDVETHTVRIHVRPKQLGRKELEFNAAEVGAAGKVDQQAHGTESIRETSGSDHTISEETSTLGELSSYSTAEETDKSTQETNSAFEDAEANDQPASTTVEGSAKTGQVKQNVTAAEEEPEEVTTTPTTEVKFAEAILEKEEIPAIPKGFQKKVSSFSDEGENTKEANEASTAVAEEETATAAAEITALHENTETSITEEAEGTITQSAVVTPIVSQAIKAQKEEEEGEEEEAEEATETQAETKSATTEGLFAETTPAAKEGATTESEEPIVGATTGELEVTSEAQESNLTNQSERAEEAKQATAEASHEALESVTEVSEKETAMNVTEVSAAASEELEPETFSETEVTPNRTIGDEKIQEGTTAESLTVQTSVYRFVEIEVSPNPEALAFTEALPTQTAMEVTAKVGDVNVQEAVEASTEISLSTKESVEQEETGAATSGETKELKSRPEPTKAATLSEEFTEDVEAIMSAVSQEQSSTIQNVEEKEAAENATVIIKAESEAMPKKVLTLAKTKPSKAIKPAGKGVRKTTKQPAIVSEAAASEEEGATGETTIISTILEVSESSTIPVSVEDSSLPEIAELSTVGEQQTTLLTTAPLQEAELQGAAQPKAPSEFGAIEQPTMSPTVLAESHTDEEETTTVEQSTMIHQGSTFTSEDKEEERTTATVTAKKGEAVADESKELDLPKSLAAIDAEPFANTPVSAIPEATTVIAEAEATTSSSEFEETTTGQPTIAENEGNEESTAGAPNKITEETTLFVMTTEGPLATVTTSKVEEKDEGILAVTKHVSGKLRGEEIGQIEGLAEKSQTTASESEYGQMPIEPSGYDVNAPPAIVTADQQKPMPPEQAIGYVGVPPVVPNTGHPFTMDCSVERDEKGILCEDWAKGGLCTTHRPTMFLFCRRTCLCTGPPEDAL</sequence>
<feature type="compositionally biased region" description="Basic and acidic residues" evidence="2">
    <location>
        <begin position="142"/>
        <end position="155"/>
    </location>
</feature>
<feature type="region of interest" description="Disordered" evidence="2">
    <location>
        <begin position="253"/>
        <end position="281"/>
    </location>
</feature>
<reference evidence="5" key="1">
    <citation type="submission" date="2016-05" db="UniProtKB">
        <authorList>
            <consortium name="WormBaseParasite"/>
        </authorList>
    </citation>
    <scope>IDENTIFICATION</scope>
</reference>
<dbReference type="WBParaSite" id="ALUE_0000488401-mRNA-1">
    <property type="protein sequence ID" value="ALUE_0000488401-mRNA-1"/>
    <property type="gene ID" value="ALUE_0000488401"/>
</dbReference>
<feature type="compositionally biased region" description="Low complexity" evidence="2">
    <location>
        <begin position="336"/>
        <end position="347"/>
    </location>
</feature>
<feature type="compositionally biased region" description="Acidic residues" evidence="2">
    <location>
        <begin position="322"/>
        <end position="335"/>
    </location>
</feature>
<feature type="compositionally biased region" description="Polar residues" evidence="2">
    <location>
        <begin position="192"/>
        <end position="210"/>
    </location>
</feature>
<dbReference type="InterPro" id="IPR003582">
    <property type="entry name" value="ShKT_dom"/>
</dbReference>
<feature type="region of interest" description="Disordered" evidence="2">
    <location>
        <begin position="814"/>
        <end position="844"/>
    </location>
</feature>
<keyword evidence="4" id="KW-1185">Reference proteome</keyword>
<feature type="region of interest" description="Disordered" evidence="2">
    <location>
        <begin position="315"/>
        <end position="463"/>
    </location>
</feature>
<feature type="compositionally biased region" description="Polar residues" evidence="2">
    <location>
        <begin position="738"/>
        <end position="752"/>
    </location>
</feature>
<accession>A0A0M3HRF5</accession>
<evidence type="ECO:0000259" key="3">
    <source>
        <dbReference type="PROSITE" id="PS51670"/>
    </source>
</evidence>
<evidence type="ECO:0000256" key="1">
    <source>
        <dbReference type="PROSITE-ProRule" id="PRU01005"/>
    </source>
</evidence>
<feature type="region of interest" description="Disordered" evidence="2">
    <location>
        <begin position="132"/>
        <end position="226"/>
    </location>
</feature>
<evidence type="ECO:0000256" key="2">
    <source>
        <dbReference type="SAM" id="MobiDB-lite"/>
    </source>
</evidence>
<proteinExistence type="predicted"/>
<comment type="caution">
    <text evidence="1">Lacks conserved residue(s) required for the propagation of feature annotation.</text>
</comment>
<feature type="compositionally biased region" description="Basic and acidic residues" evidence="2">
    <location>
        <begin position="540"/>
        <end position="550"/>
    </location>
</feature>
<feature type="compositionally biased region" description="Polar residues" evidence="2">
    <location>
        <begin position="381"/>
        <end position="392"/>
    </location>
</feature>